<organism evidence="2 3">
    <name type="scientific">Peronospora matthiolae</name>
    <dbReference type="NCBI Taxonomy" id="2874970"/>
    <lineage>
        <taxon>Eukaryota</taxon>
        <taxon>Sar</taxon>
        <taxon>Stramenopiles</taxon>
        <taxon>Oomycota</taxon>
        <taxon>Peronosporomycetes</taxon>
        <taxon>Peronosporales</taxon>
        <taxon>Peronosporaceae</taxon>
        <taxon>Peronospora</taxon>
    </lineage>
</organism>
<protein>
    <submittedName>
        <fullName evidence="2">Uncharacterized protein</fullName>
    </submittedName>
</protein>
<evidence type="ECO:0000313" key="2">
    <source>
        <dbReference type="EMBL" id="CAK7930906.1"/>
    </source>
</evidence>
<dbReference type="Proteomes" id="UP001162060">
    <property type="component" value="Unassembled WGS sequence"/>
</dbReference>
<reference evidence="2" key="1">
    <citation type="submission" date="2024-01" db="EMBL/GenBank/DDBJ databases">
        <authorList>
            <person name="Webb A."/>
        </authorList>
    </citation>
    <scope>NUCLEOTIDE SEQUENCE</scope>
    <source>
        <strain evidence="2">Pm1</strain>
    </source>
</reference>
<dbReference type="EMBL" id="CAKLBY020000170">
    <property type="protein sequence ID" value="CAK7930906.1"/>
    <property type="molecule type" value="Genomic_DNA"/>
</dbReference>
<gene>
    <name evidence="2" type="ORF">PM001_LOCUS16056</name>
</gene>
<evidence type="ECO:0000313" key="3">
    <source>
        <dbReference type="Proteomes" id="UP001162060"/>
    </source>
</evidence>
<accession>A0AAV1U801</accession>
<dbReference type="AlphaFoldDB" id="A0AAV1U801"/>
<feature type="region of interest" description="Disordered" evidence="1">
    <location>
        <begin position="63"/>
        <end position="91"/>
    </location>
</feature>
<evidence type="ECO:0000256" key="1">
    <source>
        <dbReference type="SAM" id="MobiDB-lite"/>
    </source>
</evidence>
<sequence length="91" mass="9764">MSPKKRDAGADYQAGPVVVTYGSNKTDNHHLEEKSAASVRAMDQMLAMLGDLSDRMNRMEFARTEQASKDQKGSPESIFGSVLGVGAGMSL</sequence>
<name>A0AAV1U801_9STRA</name>
<proteinExistence type="predicted"/>
<feature type="compositionally biased region" description="Basic and acidic residues" evidence="1">
    <location>
        <begin position="63"/>
        <end position="73"/>
    </location>
</feature>
<comment type="caution">
    <text evidence="2">The sequence shown here is derived from an EMBL/GenBank/DDBJ whole genome shotgun (WGS) entry which is preliminary data.</text>
</comment>